<evidence type="ECO:0000313" key="1">
    <source>
        <dbReference type="EMBL" id="KIZ06320.1"/>
    </source>
</evidence>
<name>A0A0D2MUU8_9CHLO</name>
<dbReference type="RefSeq" id="XP_013905339.1">
    <property type="nucleotide sequence ID" value="XM_014049885.1"/>
</dbReference>
<dbReference type="EMBL" id="KK100387">
    <property type="protein sequence ID" value="KIZ06320.1"/>
    <property type="molecule type" value="Genomic_DNA"/>
</dbReference>
<dbReference type="OrthoDB" id="10689172at2759"/>
<keyword evidence="2" id="KW-1185">Reference proteome</keyword>
<dbReference type="GO" id="GO:0004842">
    <property type="term" value="F:ubiquitin-protein transferase activity"/>
    <property type="evidence" value="ECO:0007669"/>
    <property type="project" value="InterPro"/>
</dbReference>
<reference evidence="1 2" key="1">
    <citation type="journal article" date="2013" name="BMC Genomics">
        <title>Reconstruction of the lipid metabolism for the microalga Monoraphidium neglectum from its genome sequence reveals characteristics suitable for biofuel production.</title>
        <authorList>
            <person name="Bogen C."/>
            <person name="Al-Dilaimi A."/>
            <person name="Albersmeier A."/>
            <person name="Wichmann J."/>
            <person name="Grundmann M."/>
            <person name="Rupp O."/>
            <person name="Lauersen K.J."/>
            <person name="Blifernez-Klassen O."/>
            <person name="Kalinowski J."/>
            <person name="Goesmann A."/>
            <person name="Mussgnug J.H."/>
            <person name="Kruse O."/>
        </authorList>
    </citation>
    <scope>NUCLEOTIDE SEQUENCE [LARGE SCALE GENOMIC DNA]</scope>
    <source>
        <strain evidence="1 2">SAG 48.87</strain>
    </source>
</reference>
<dbReference type="PANTHER" id="PTHR47358">
    <property type="entry name" value="E3 UBIQUITIN-PROTEIN LIGASE HOS1"/>
    <property type="match status" value="1"/>
</dbReference>
<dbReference type="Proteomes" id="UP000054498">
    <property type="component" value="Unassembled WGS sequence"/>
</dbReference>
<gene>
    <name evidence="1" type="ORF">MNEG_1633</name>
</gene>
<evidence type="ECO:0000313" key="2">
    <source>
        <dbReference type="Proteomes" id="UP000054498"/>
    </source>
</evidence>
<protein>
    <submittedName>
        <fullName evidence="1">Uncharacterized protein</fullName>
    </submittedName>
</protein>
<proteinExistence type="predicted"/>
<sequence>MQAALILQQVAVEAPPLHLARATADGFRSLASSLGVPAGDSFLVLFDAVLDRMLAAGMASWIVDYVAVVCVDAVLSSDDPGSAHLLREDAVAAWCARTTATQERRLHDLLNSGGGPQEGPDGESAALAAVGAAAEALLQVAGALRAPLEHASRPDLAALPERLQLLQQAARAAAYCRSAGVALQAPPPAYASPIVALFLGGGAGAAGQGARQLGTQRQAEAARRARLALLFYHLADGGWGPRPGAAGGSSCVTAAGFARAFGLPQGLATQWEAQQLLDRAGGGEGGGGAHLSRACELLLGCANASTPFRVVEALAAAGRPAQALAVQRARGLAAHERAAHLETLMWQLLDWAGARDDDARRRAAASESESASVEPCWLQRALQLPLGSDEEEALAAWLALRAEKGLTDGNLLPLFLLQVCQLGLGVDGFVGRAP</sequence>
<dbReference type="InterPro" id="IPR044718">
    <property type="entry name" value="HOS1"/>
</dbReference>
<dbReference type="PANTHER" id="PTHR47358:SF2">
    <property type="entry name" value="E3 UBIQUITIN-PROTEIN LIGASE HOS1"/>
    <property type="match status" value="1"/>
</dbReference>
<dbReference type="GO" id="GO:0016567">
    <property type="term" value="P:protein ubiquitination"/>
    <property type="evidence" value="ECO:0007669"/>
    <property type="project" value="InterPro"/>
</dbReference>
<dbReference type="KEGG" id="mng:MNEG_1633"/>
<dbReference type="AlphaFoldDB" id="A0A0D2MUU8"/>
<dbReference type="STRING" id="145388.A0A0D2MUU8"/>
<dbReference type="GeneID" id="25734078"/>
<organism evidence="1 2">
    <name type="scientific">Monoraphidium neglectum</name>
    <dbReference type="NCBI Taxonomy" id="145388"/>
    <lineage>
        <taxon>Eukaryota</taxon>
        <taxon>Viridiplantae</taxon>
        <taxon>Chlorophyta</taxon>
        <taxon>core chlorophytes</taxon>
        <taxon>Chlorophyceae</taxon>
        <taxon>CS clade</taxon>
        <taxon>Sphaeropleales</taxon>
        <taxon>Selenastraceae</taxon>
        <taxon>Monoraphidium</taxon>
    </lineage>
</organism>
<accession>A0A0D2MUU8</accession>